<dbReference type="UniPathway" id="UPA00077">
    <property type="reaction ID" value="UER00155"/>
</dbReference>
<feature type="domain" description="7,8-dihydro-6-hydroxymethylpterin-pyrophosphokinase" evidence="8">
    <location>
        <begin position="4"/>
        <end position="129"/>
    </location>
</feature>
<dbReference type="STRING" id="108003.B1C78_12610"/>
<gene>
    <name evidence="9" type="ORF">B1C78_12610</name>
</gene>
<evidence type="ECO:0000256" key="5">
    <source>
        <dbReference type="ARBA" id="ARBA00022777"/>
    </source>
</evidence>
<evidence type="ECO:0000313" key="9">
    <source>
        <dbReference type="EMBL" id="OOG23033.1"/>
    </source>
</evidence>
<dbReference type="GO" id="GO:0046656">
    <property type="term" value="P:folic acid biosynthetic process"/>
    <property type="evidence" value="ECO:0007669"/>
    <property type="project" value="UniProtKB-KW"/>
</dbReference>
<evidence type="ECO:0000256" key="1">
    <source>
        <dbReference type="ARBA" id="ARBA00005051"/>
    </source>
</evidence>
<dbReference type="CDD" id="cd00483">
    <property type="entry name" value="HPPK"/>
    <property type="match status" value="1"/>
</dbReference>
<keyword evidence="5 9" id="KW-0418">Kinase</keyword>
<evidence type="ECO:0000256" key="6">
    <source>
        <dbReference type="ARBA" id="ARBA00022840"/>
    </source>
</evidence>
<dbReference type="OrthoDB" id="9790168at2"/>
<dbReference type="GO" id="GO:0005524">
    <property type="term" value="F:ATP binding"/>
    <property type="evidence" value="ECO:0007669"/>
    <property type="project" value="UniProtKB-KW"/>
</dbReference>
<dbReference type="Proteomes" id="UP000189462">
    <property type="component" value="Unassembled WGS sequence"/>
</dbReference>
<keyword evidence="4" id="KW-0547">Nucleotide-binding</keyword>
<dbReference type="GO" id="GO:0003848">
    <property type="term" value="F:2-amino-4-hydroxy-6-hydroxymethyldihydropteridine diphosphokinase activity"/>
    <property type="evidence" value="ECO:0007669"/>
    <property type="project" value="UniProtKB-EC"/>
</dbReference>
<proteinExistence type="predicted"/>
<name>A0A1V3NDL5_9GAMM</name>
<keyword evidence="7" id="KW-0289">Folate biosynthesis</keyword>
<dbReference type="AlphaFoldDB" id="A0A1V3NDL5"/>
<dbReference type="EMBL" id="MVBK01000079">
    <property type="protein sequence ID" value="OOG23033.1"/>
    <property type="molecule type" value="Genomic_DNA"/>
</dbReference>
<keyword evidence="3" id="KW-0808">Transferase</keyword>
<sequence length="161" mass="18221">MQAYVSVGSNVDRERNILAAVRALDERFGRLVVSPVYETGAVGFEGDPFLNLIVGFDTDLPPEVVVDVLKSIERAQGRTLESNGFKPRTLDLDLILYGDRVLKTPKLELPRDEILRYAFVLGPLADIAPDLRHPVLDRTMEELWSDFDRDGQWLRRVEVAL</sequence>
<evidence type="ECO:0000256" key="7">
    <source>
        <dbReference type="ARBA" id="ARBA00022909"/>
    </source>
</evidence>
<organism evidence="9 10">
    <name type="scientific">Thioalkalivibrio denitrificans</name>
    <dbReference type="NCBI Taxonomy" id="108003"/>
    <lineage>
        <taxon>Bacteria</taxon>
        <taxon>Pseudomonadati</taxon>
        <taxon>Pseudomonadota</taxon>
        <taxon>Gammaproteobacteria</taxon>
        <taxon>Chromatiales</taxon>
        <taxon>Ectothiorhodospiraceae</taxon>
        <taxon>Thioalkalivibrio</taxon>
    </lineage>
</organism>
<comment type="caution">
    <text evidence="9">The sequence shown here is derived from an EMBL/GenBank/DDBJ whole genome shotgun (WGS) entry which is preliminary data.</text>
</comment>
<evidence type="ECO:0000256" key="4">
    <source>
        <dbReference type="ARBA" id="ARBA00022741"/>
    </source>
</evidence>
<dbReference type="Pfam" id="PF01288">
    <property type="entry name" value="HPPK"/>
    <property type="match status" value="1"/>
</dbReference>
<comment type="pathway">
    <text evidence="1">Cofactor biosynthesis; tetrahydrofolate biosynthesis; 2-amino-4-hydroxy-6-hydroxymethyl-7,8-dihydropteridine diphosphate from 7,8-dihydroneopterin triphosphate: step 4/4.</text>
</comment>
<dbReference type="GO" id="GO:0016301">
    <property type="term" value="F:kinase activity"/>
    <property type="evidence" value="ECO:0007669"/>
    <property type="project" value="UniProtKB-KW"/>
</dbReference>
<dbReference type="InterPro" id="IPR000550">
    <property type="entry name" value="Hppk"/>
</dbReference>
<keyword evidence="6" id="KW-0067">ATP-binding</keyword>
<dbReference type="NCBIfam" id="TIGR01498">
    <property type="entry name" value="folK"/>
    <property type="match status" value="1"/>
</dbReference>
<evidence type="ECO:0000313" key="10">
    <source>
        <dbReference type="Proteomes" id="UP000189462"/>
    </source>
</evidence>
<dbReference type="GO" id="GO:0046654">
    <property type="term" value="P:tetrahydrofolate biosynthetic process"/>
    <property type="evidence" value="ECO:0007669"/>
    <property type="project" value="UniProtKB-UniPathway"/>
</dbReference>
<dbReference type="RefSeq" id="WP_077279513.1">
    <property type="nucleotide sequence ID" value="NZ_MVBK01000079.1"/>
</dbReference>
<dbReference type="PANTHER" id="PTHR43071:SF2">
    <property type="entry name" value="2-AMINO-4-HYDROXY-6-HYDROXYMETHYLDIHYDROPTERIDINE PYROPHOSPHOKINASE"/>
    <property type="match status" value="1"/>
</dbReference>
<evidence type="ECO:0000259" key="8">
    <source>
        <dbReference type="Pfam" id="PF01288"/>
    </source>
</evidence>
<dbReference type="EC" id="2.7.6.3" evidence="2"/>
<dbReference type="Gene3D" id="3.30.70.560">
    <property type="entry name" value="7,8-Dihydro-6-hydroxymethylpterin-pyrophosphokinase HPPK"/>
    <property type="match status" value="1"/>
</dbReference>
<reference evidence="9" key="1">
    <citation type="submission" date="2017-02" db="EMBL/GenBank/DDBJ databases">
        <title>Genomic diversity within the haloalkaliphilic genus Thioalkalivibrio.</title>
        <authorList>
            <person name="Ahn A.-C."/>
            <person name="Meier-Kolthoff J."/>
            <person name="Overmars L."/>
            <person name="Richter M."/>
            <person name="Woyke T."/>
            <person name="Sorokin D.Y."/>
            <person name="Muyzer G."/>
        </authorList>
    </citation>
    <scope>NUCLEOTIDE SEQUENCE [LARGE SCALE GENOMIC DNA]</scope>
    <source>
        <strain evidence="9">ALJD</strain>
    </source>
</reference>
<dbReference type="SUPFAM" id="SSF55083">
    <property type="entry name" value="6-hydroxymethyl-7,8-dihydropterin pyrophosphokinase, HPPK"/>
    <property type="match status" value="1"/>
</dbReference>
<accession>A0A1V3NDL5</accession>
<evidence type="ECO:0000256" key="3">
    <source>
        <dbReference type="ARBA" id="ARBA00022679"/>
    </source>
</evidence>
<dbReference type="PANTHER" id="PTHR43071">
    <property type="entry name" value="2-AMINO-4-HYDROXY-6-HYDROXYMETHYLDIHYDROPTERIDINE PYROPHOSPHOKINASE"/>
    <property type="match status" value="1"/>
</dbReference>
<protein>
    <recommendedName>
        <fullName evidence="2">2-amino-4-hydroxy-6-hydroxymethyldihydropteridine diphosphokinase</fullName>
        <ecNumber evidence="2">2.7.6.3</ecNumber>
    </recommendedName>
</protein>
<dbReference type="InterPro" id="IPR035907">
    <property type="entry name" value="Hppk_sf"/>
</dbReference>
<keyword evidence="10" id="KW-1185">Reference proteome</keyword>
<evidence type="ECO:0000256" key="2">
    <source>
        <dbReference type="ARBA" id="ARBA00013253"/>
    </source>
</evidence>